<dbReference type="Proteomes" id="UP000739538">
    <property type="component" value="Unassembled WGS sequence"/>
</dbReference>
<dbReference type="AlphaFoldDB" id="A0A956SIN0"/>
<organism evidence="1 2">
    <name type="scientific">Eiseniibacteriota bacterium</name>
    <dbReference type="NCBI Taxonomy" id="2212470"/>
    <lineage>
        <taxon>Bacteria</taxon>
        <taxon>Candidatus Eiseniibacteriota</taxon>
    </lineage>
</organism>
<dbReference type="EMBL" id="JAGQHS010000460">
    <property type="protein sequence ID" value="MCA9759728.1"/>
    <property type="molecule type" value="Genomic_DNA"/>
</dbReference>
<proteinExistence type="predicted"/>
<accession>A0A956SIN0</accession>
<feature type="non-terminal residue" evidence="1">
    <location>
        <position position="661"/>
    </location>
</feature>
<protein>
    <submittedName>
        <fullName evidence="1">Uncharacterized protein</fullName>
    </submittedName>
</protein>
<reference evidence="1" key="1">
    <citation type="submission" date="2020-04" db="EMBL/GenBank/DDBJ databases">
        <authorList>
            <person name="Zhang T."/>
        </authorList>
    </citation>
    <scope>NUCLEOTIDE SEQUENCE</scope>
    <source>
        <strain evidence="1">HKST-UBA02</strain>
    </source>
</reference>
<feature type="non-terminal residue" evidence="1">
    <location>
        <position position="1"/>
    </location>
</feature>
<evidence type="ECO:0000313" key="2">
    <source>
        <dbReference type="Proteomes" id="UP000739538"/>
    </source>
</evidence>
<reference evidence="1" key="2">
    <citation type="journal article" date="2021" name="Microbiome">
        <title>Successional dynamics and alternative stable states in a saline activated sludge microbial community over 9 years.</title>
        <authorList>
            <person name="Wang Y."/>
            <person name="Ye J."/>
            <person name="Ju F."/>
            <person name="Liu L."/>
            <person name="Boyd J.A."/>
            <person name="Deng Y."/>
            <person name="Parks D.H."/>
            <person name="Jiang X."/>
            <person name="Yin X."/>
            <person name="Woodcroft B.J."/>
            <person name="Tyson G.W."/>
            <person name="Hugenholtz P."/>
            <person name="Polz M.F."/>
            <person name="Zhang T."/>
        </authorList>
    </citation>
    <scope>NUCLEOTIDE SEQUENCE</scope>
    <source>
        <strain evidence="1">HKST-UBA02</strain>
    </source>
</reference>
<sequence length="661" mass="71446">QVTGFPTPACDGQILTDPETGVAFEAVPILVQGTGYDLTINVFENYGNGNLCPVDSATVAIFDEIQDIADEAVTDVAVDGVVTYTTIANLPSTTIGRTDARGNDRSYQKPLTVIATVGGQTAQVTEWVLVTGDRPRTGTFITAATQEMPTLILRDPPGDASSAFLEQGTSFTAKVSNAGLISRTLGIKTKTKAGIKFEAGTPFFSTSTSAEAENEFGFEIGLAANLEGEMEITTTTTERFSTSDSDIFTSGDGDIYLGFGLNLVFAKTDVLDVDEDNCQIVRSQTVRFGGEAGNSFDTIFLYTDLHVRGTLIPQLRELAELVPDSSDVFNANADTWEGFLALNDSLKAAAPIEENRSFSAGAEFETETTSDTTSTFTYSISVFSKEEAAAGFEFESTGSGGFGQFTSVWEFDYTYTDVDEDGNFVTVGYNLSDDDVGDYFSVDIGTDPAYGTPVFHTVSGRSSCPWEPNTQPRDSLAIAIEPPVQTDVPIGEVAAFTLSLTNFSASDELREYVIIPVQESNPGGAILRINGNAFGSGQSFFIDPGQTQEITLTVAQGPRRFLYEDIELLAIAPCEFERFQNGGPLQLEDRVRFTVSFAAPCSDIRLFEPVSGWAFNIEESMRTNDSLSVTLKDFELQIGDDEFIEAVGAEYMRADTDDWFP</sequence>
<comment type="caution">
    <text evidence="1">The sequence shown here is derived from an EMBL/GenBank/DDBJ whole genome shotgun (WGS) entry which is preliminary data.</text>
</comment>
<name>A0A956SIN0_UNCEI</name>
<evidence type="ECO:0000313" key="1">
    <source>
        <dbReference type="EMBL" id="MCA9759728.1"/>
    </source>
</evidence>
<gene>
    <name evidence="1" type="ORF">KDA27_28280</name>
</gene>